<evidence type="ECO:0000313" key="1">
    <source>
        <dbReference type="EnsemblPlants" id="OGLUM01G17620.1"/>
    </source>
</evidence>
<protein>
    <submittedName>
        <fullName evidence="1">Uncharacterized protein</fullName>
    </submittedName>
</protein>
<reference evidence="1" key="2">
    <citation type="submission" date="2015-04" db="UniProtKB">
        <authorList>
            <consortium name="EnsemblPlants"/>
        </authorList>
    </citation>
    <scope>IDENTIFICATION</scope>
</reference>
<keyword evidence="2" id="KW-1185">Reference proteome</keyword>
<dbReference type="Gramene" id="OGLUM01G17620.1">
    <property type="protein sequence ID" value="OGLUM01G17620.1"/>
    <property type="gene ID" value="OGLUM01G17620"/>
</dbReference>
<dbReference type="HOGENOM" id="CLU_1828302_0_0_1"/>
<evidence type="ECO:0000313" key="2">
    <source>
        <dbReference type="Proteomes" id="UP000026961"/>
    </source>
</evidence>
<accession>A0A0D9Y8G8</accession>
<dbReference type="AlphaFoldDB" id="A0A0D9Y8G8"/>
<name>A0A0D9Y8G8_9ORYZ</name>
<reference evidence="1" key="1">
    <citation type="submission" date="2013-08" db="EMBL/GenBank/DDBJ databases">
        <title>Oryza genome evolution.</title>
        <authorList>
            <person name="Wing R.A."/>
            <person name="Panaud O."/>
            <person name="Oliveira A.C."/>
        </authorList>
    </citation>
    <scope>NUCLEOTIDE SEQUENCE</scope>
</reference>
<sequence>MASLAEICLRPRREDRPTMKGVGMKLQVLRAMIKSQPNAQPYNKDVETLLPSRQSILIHLIIVRLLVAIQWSKNLLLGQICLAKGRTALPPITGAALRQWPTQPPNTDRRLSPFPVSCGKLRLQDFHGTKRSVFPDEVYEA</sequence>
<proteinExistence type="predicted"/>
<reference evidence="1" key="3">
    <citation type="submission" date="2018-05" db="EMBL/GenBank/DDBJ databases">
        <title>OgluRS3 (Oryza glumaepatula Reference Sequence Version 3).</title>
        <authorList>
            <person name="Zhang J."/>
            <person name="Kudrna D."/>
            <person name="Lee S."/>
            <person name="Talag J."/>
            <person name="Welchert J."/>
            <person name="Wing R.A."/>
        </authorList>
    </citation>
    <scope>NUCLEOTIDE SEQUENCE [LARGE SCALE GENOMIC DNA]</scope>
</reference>
<dbReference type="EnsemblPlants" id="OGLUM01G17620.1">
    <property type="protein sequence ID" value="OGLUM01G17620.1"/>
    <property type="gene ID" value="OGLUM01G17620"/>
</dbReference>
<dbReference type="STRING" id="40148.A0A0D9Y8G8"/>
<dbReference type="Proteomes" id="UP000026961">
    <property type="component" value="Chromosome 1"/>
</dbReference>
<organism evidence="1">
    <name type="scientific">Oryza glumipatula</name>
    <dbReference type="NCBI Taxonomy" id="40148"/>
    <lineage>
        <taxon>Eukaryota</taxon>
        <taxon>Viridiplantae</taxon>
        <taxon>Streptophyta</taxon>
        <taxon>Embryophyta</taxon>
        <taxon>Tracheophyta</taxon>
        <taxon>Spermatophyta</taxon>
        <taxon>Magnoliopsida</taxon>
        <taxon>Liliopsida</taxon>
        <taxon>Poales</taxon>
        <taxon>Poaceae</taxon>
        <taxon>BOP clade</taxon>
        <taxon>Oryzoideae</taxon>
        <taxon>Oryzeae</taxon>
        <taxon>Oryzinae</taxon>
        <taxon>Oryza</taxon>
    </lineage>
</organism>